<name>A0AA88YGF3_PINIB</name>
<keyword evidence="2" id="KW-1185">Reference proteome</keyword>
<organism evidence="1 2">
    <name type="scientific">Pinctada imbricata</name>
    <name type="common">Atlantic pearl-oyster</name>
    <name type="synonym">Pinctada martensii</name>
    <dbReference type="NCBI Taxonomy" id="66713"/>
    <lineage>
        <taxon>Eukaryota</taxon>
        <taxon>Metazoa</taxon>
        <taxon>Spiralia</taxon>
        <taxon>Lophotrochozoa</taxon>
        <taxon>Mollusca</taxon>
        <taxon>Bivalvia</taxon>
        <taxon>Autobranchia</taxon>
        <taxon>Pteriomorphia</taxon>
        <taxon>Pterioida</taxon>
        <taxon>Pterioidea</taxon>
        <taxon>Pteriidae</taxon>
        <taxon>Pinctada</taxon>
    </lineage>
</organism>
<dbReference type="PANTHER" id="PTHR10044">
    <property type="entry name" value="INHIBITOR OF APOPTOSIS"/>
    <property type="match status" value="1"/>
</dbReference>
<dbReference type="Proteomes" id="UP001186944">
    <property type="component" value="Unassembled WGS sequence"/>
</dbReference>
<gene>
    <name evidence="1" type="ORF">FSP39_015606</name>
</gene>
<proteinExistence type="predicted"/>
<dbReference type="PANTHER" id="PTHR10044:SF139">
    <property type="entry name" value="DEATH-ASSOCIATED INHIBITOR OF APOPTOSIS 2"/>
    <property type="match status" value="1"/>
</dbReference>
<evidence type="ECO:0000313" key="2">
    <source>
        <dbReference type="Proteomes" id="UP001186944"/>
    </source>
</evidence>
<protein>
    <submittedName>
        <fullName evidence="1">Uncharacterized protein</fullName>
    </submittedName>
</protein>
<reference evidence="1" key="1">
    <citation type="submission" date="2019-08" db="EMBL/GenBank/DDBJ databases">
        <title>The improved chromosome-level genome for the pearl oyster Pinctada fucata martensii using PacBio sequencing and Hi-C.</title>
        <authorList>
            <person name="Zheng Z."/>
        </authorList>
    </citation>
    <scope>NUCLEOTIDE SEQUENCE</scope>
    <source>
        <strain evidence="1">ZZ-2019</strain>
        <tissue evidence="1">Adductor muscle</tissue>
    </source>
</reference>
<dbReference type="AlphaFoldDB" id="A0AA88YGF3"/>
<dbReference type="InterPro" id="IPR050784">
    <property type="entry name" value="IAP"/>
</dbReference>
<dbReference type="SMART" id="SM00238">
    <property type="entry name" value="BIR"/>
    <property type="match status" value="1"/>
</dbReference>
<dbReference type="GO" id="GO:0051726">
    <property type="term" value="P:regulation of cell cycle"/>
    <property type="evidence" value="ECO:0007669"/>
    <property type="project" value="TreeGrafter"/>
</dbReference>
<accession>A0AA88YGF3</accession>
<dbReference type="InterPro" id="IPR001370">
    <property type="entry name" value="BIR_rpt"/>
</dbReference>
<dbReference type="EMBL" id="VSWD01000004">
    <property type="protein sequence ID" value="KAK3105029.1"/>
    <property type="molecule type" value="Genomic_DNA"/>
</dbReference>
<dbReference type="GO" id="GO:0005634">
    <property type="term" value="C:nucleus"/>
    <property type="evidence" value="ECO:0007669"/>
    <property type="project" value="TreeGrafter"/>
</dbReference>
<dbReference type="Pfam" id="PF00653">
    <property type="entry name" value="BIR"/>
    <property type="match status" value="1"/>
</dbReference>
<evidence type="ECO:0000313" key="1">
    <source>
        <dbReference type="EMBL" id="KAK3105029.1"/>
    </source>
</evidence>
<dbReference type="GO" id="GO:0005737">
    <property type="term" value="C:cytoplasm"/>
    <property type="evidence" value="ECO:0007669"/>
    <property type="project" value="TreeGrafter"/>
</dbReference>
<dbReference type="Gene3D" id="1.10.1170.10">
    <property type="entry name" value="Inhibitor Of Apoptosis Protein (2mihbC-IAP-1), Chain A"/>
    <property type="match status" value="1"/>
</dbReference>
<dbReference type="CDD" id="cd00022">
    <property type="entry name" value="BIR"/>
    <property type="match status" value="1"/>
</dbReference>
<comment type="caution">
    <text evidence="1">The sequence shown here is derived from an EMBL/GenBank/DDBJ whole genome shotgun (WGS) entry which is preliminary data.</text>
</comment>
<sequence length="153" mass="17592">MSSTMDCCPNILETDSGPNYVGTHFSDSPANFAFAPESSQRHHDEYMTLRLPVRNIEPPPVPKRKPSTPWKYPGYVYYAERLASFKDWPKYLKGPSKREVARAGFVYTNGGDKVTCFWCGMTFKNWEPFDDAYEEHLKWSKDCTFAKILSDGL</sequence>
<dbReference type="PROSITE" id="PS50143">
    <property type="entry name" value="BIR_REPEAT_2"/>
    <property type="match status" value="1"/>
</dbReference>
<dbReference type="SUPFAM" id="SSF57924">
    <property type="entry name" value="Inhibitor of apoptosis (IAP) repeat"/>
    <property type="match status" value="1"/>
</dbReference>